<evidence type="ECO:0000313" key="2">
    <source>
        <dbReference type="Proteomes" id="UP000501130"/>
    </source>
</evidence>
<organism evidence="1 2">
    <name type="scientific">Limnobacter profundi</name>
    <dbReference type="NCBI Taxonomy" id="2732163"/>
    <lineage>
        <taxon>Bacteria</taxon>
        <taxon>Pseudomonadati</taxon>
        <taxon>Pseudomonadota</taxon>
        <taxon>Betaproteobacteria</taxon>
        <taxon>Burkholderiales</taxon>
        <taxon>Burkholderiaceae</taxon>
        <taxon>Limnobacter</taxon>
    </lineage>
</organism>
<evidence type="ECO:0000313" key="1">
    <source>
        <dbReference type="EMBL" id="QJR30086.1"/>
    </source>
</evidence>
<sequence length="59" mass="6633">MEHTPAAWKTKGSPIAQMAIGHNPSLAKGVPALKYFKCLKYMVLLQIRVYPWSVFSTPE</sequence>
<reference evidence="1 2" key="1">
    <citation type="submission" date="2020-05" db="EMBL/GenBank/DDBJ databases">
        <title>Compete genome of Limnobacter sp. SAORIC-580.</title>
        <authorList>
            <person name="Song J."/>
            <person name="Cho J.-C."/>
        </authorList>
    </citation>
    <scope>NUCLEOTIDE SEQUENCE [LARGE SCALE GENOMIC DNA]</scope>
    <source>
        <strain evidence="1 2">SAORIC-580</strain>
    </source>
</reference>
<dbReference type="EMBL" id="CP053084">
    <property type="protein sequence ID" value="QJR30086.1"/>
    <property type="molecule type" value="Genomic_DNA"/>
</dbReference>
<gene>
    <name evidence="1" type="ORF">HKT17_10390</name>
</gene>
<dbReference type="RefSeq" id="WP_171099911.1">
    <property type="nucleotide sequence ID" value="NZ_CP053084.1"/>
</dbReference>
<proteinExistence type="predicted"/>
<protein>
    <submittedName>
        <fullName evidence="1">Uncharacterized protein</fullName>
    </submittedName>
</protein>
<dbReference type="Proteomes" id="UP000501130">
    <property type="component" value="Chromosome"/>
</dbReference>
<keyword evidence="2" id="KW-1185">Reference proteome</keyword>
<name>A0ABX6N6N9_9BURK</name>
<accession>A0ABX6N6N9</accession>